<accession>A0A7K1UGV4</accession>
<sequence>MWLAYVDESGNTGTNLNDPDQPIHWMAAVLVPEDQILTIRQALDGIVASVSGVDDSAELHGSELFGGEGPWRGITPSERIRVYEEALMLLGDNGCEIAHASVDKRKMYSSNRRDLHPHILAFQFLAEKLQRHVRSQNDPMKQRALIVADESDENNHYQLQLLRSMQDGSGGIGKSIALTNIVDTVHFVESRVNRGVQLVDLVAYALNRCCRIWEKREAGDSVSAGDVTLEEMVEDLITPYIRTWRVTWP</sequence>
<dbReference type="OrthoDB" id="4402049at2"/>
<dbReference type="InterPro" id="IPR024524">
    <property type="entry name" value="DUF3800"/>
</dbReference>
<organism evidence="1 2">
    <name type="scientific">Nesterenkonia alkaliphila</name>
    <dbReference type="NCBI Taxonomy" id="1463631"/>
    <lineage>
        <taxon>Bacteria</taxon>
        <taxon>Bacillati</taxon>
        <taxon>Actinomycetota</taxon>
        <taxon>Actinomycetes</taxon>
        <taxon>Micrococcales</taxon>
        <taxon>Micrococcaceae</taxon>
        <taxon>Nesterenkonia</taxon>
    </lineage>
</organism>
<dbReference type="AlphaFoldDB" id="A0A7K1UGV4"/>
<dbReference type="EMBL" id="WRPM01000031">
    <property type="protein sequence ID" value="MVT25700.1"/>
    <property type="molecule type" value="Genomic_DNA"/>
</dbReference>
<proteinExistence type="predicted"/>
<gene>
    <name evidence="1" type="ORF">GNZ21_04870</name>
</gene>
<dbReference type="Proteomes" id="UP000460157">
    <property type="component" value="Unassembled WGS sequence"/>
</dbReference>
<name>A0A7K1UGV4_9MICC</name>
<keyword evidence="2" id="KW-1185">Reference proteome</keyword>
<reference evidence="1 2" key="1">
    <citation type="submission" date="2019-12" db="EMBL/GenBank/DDBJ databases">
        <title>Nesterenkonia muleiensis sp. nov., a novel actinobacterium isolated from sap of Populus euphratica.</title>
        <authorList>
            <person name="Wang R."/>
        </authorList>
    </citation>
    <scope>NUCLEOTIDE SEQUENCE [LARGE SCALE GENOMIC DNA]</scope>
    <source>
        <strain evidence="1 2">F10</strain>
    </source>
</reference>
<comment type="caution">
    <text evidence="1">The sequence shown here is derived from an EMBL/GenBank/DDBJ whole genome shotgun (WGS) entry which is preliminary data.</text>
</comment>
<evidence type="ECO:0000313" key="2">
    <source>
        <dbReference type="Proteomes" id="UP000460157"/>
    </source>
</evidence>
<dbReference type="RefSeq" id="WP_157321873.1">
    <property type="nucleotide sequence ID" value="NZ_BMFX01000007.1"/>
</dbReference>
<protein>
    <submittedName>
        <fullName evidence="1">DUF3800 domain-containing protein</fullName>
    </submittedName>
</protein>
<evidence type="ECO:0000313" key="1">
    <source>
        <dbReference type="EMBL" id="MVT25700.1"/>
    </source>
</evidence>
<dbReference type="Pfam" id="PF12686">
    <property type="entry name" value="DUF3800"/>
    <property type="match status" value="1"/>
</dbReference>